<keyword evidence="1" id="KW-1185">Reference proteome</keyword>
<protein>
    <submittedName>
        <fullName evidence="2">Uncharacterized protein</fullName>
    </submittedName>
</protein>
<reference evidence="2" key="1">
    <citation type="submission" date="2022-11" db="UniProtKB">
        <authorList>
            <consortium name="WormBaseParasite"/>
        </authorList>
    </citation>
    <scope>IDENTIFICATION</scope>
</reference>
<name>A0A915CTL0_9BILA</name>
<accession>A0A915CTL0</accession>
<organism evidence="1 2">
    <name type="scientific">Ditylenchus dipsaci</name>
    <dbReference type="NCBI Taxonomy" id="166011"/>
    <lineage>
        <taxon>Eukaryota</taxon>
        <taxon>Metazoa</taxon>
        <taxon>Ecdysozoa</taxon>
        <taxon>Nematoda</taxon>
        <taxon>Chromadorea</taxon>
        <taxon>Rhabditida</taxon>
        <taxon>Tylenchina</taxon>
        <taxon>Tylenchomorpha</taxon>
        <taxon>Sphaerularioidea</taxon>
        <taxon>Anguinidae</taxon>
        <taxon>Anguininae</taxon>
        <taxon>Ditylenchus</taxon>
    </lineage>
</organism>
<evidence type="ECO:0000313" key="2">
    <source>
        <dbReference type="WBParaSite" id="jg12463"/>
    </source>
</evidence>
<dbReference type="Proteomes" id="UP000887574">
    <property type="component" value="Unplaced"/>
</dbReference>
<sequence length="164" mass="17830">MWAKGGDVWMNASPLSLDYYCTTVKGGGPFVDLSGKPVEVRERVTSPRHWFPMVVVDLGHQASDGWGGEWISGWLTTCKAKGQICVFQAVLHPPQKPGPIGSTLCLALDTQKLLEGLIRKQQQACRVGGYLLVSGFLLFSKNLFVSVARMIDLIEGRPATAAKA</sequence>
<dbReference type="AlphaFoldDB" id="A0A915CTL0"/>
<evidence type="ECO:0000313" key="1">
    <source>
        <dbReference type="Proteomes" id="UP000887574"/>
    </source>
</evidence>
<proteinExistence type="predicted"/>
<dbReference type="WBParaSite" id="jg12463">
    <property type="protein sequence ID" value="jg12463"/>
    <property type="gene ID" value="jg12463"/>
</dbReference>